<evidence type="ECO:0000259" key="10">
    <source>
        <dbReference type="Pfam" id="PF00394"/>
    </source>
</evidence>
<dbReference type="InterPro" id="IPR001117">
    <property type="entry name" value="Cu-oxidase_2nd"/>
</dbReference>
<dbReference type="Pfam" id="PF07731">
    <property type="entry name" value="Cu-oxidase_2"/>
    <property type="match status" value="1"/>
</dbReference>
<organism evidence="13 14">
    <name type="scientific">Leucocoprinus birnbaumii</name>
    <dbReference type="NCBI Taxonomy" id="56174"/>
    <lineage>
        <taxon>Eukaryota</taxon>
        <taxon>Fungi</taxon>
        <taxon>Dikarya</taxon>
        <taxon>Basidiomycota</taxon>
        <taxon>Agaricomycotina</taxon>
        <taxon>Agaricomycetes</taxon>
        <taxon>Agaricomycetidae</taxon>
        <taxon>Agaricales</taxon>
        <taxon>Agaricineae</taxon>
        <taxon>Agaricaceae</taxon>
        <taxon>Leucocoprinus</taxon>
    </lineage>
</organism>
<dbReference type="PROSITE" id="PS00080">
    <property type="entry name" value="MULTICOPPER_OXIDASE2"/>
    <property type="match status" value="1"/>
</dbReference>
<keyword evidence="14" id="KW-1185">Reference proteome</keyword>
<comment type="similarity">
    <text evidence="1">Belongs to the multicopper oxidase family.</text>
</comment>
<gene>
    <name evidence="13" type="ORF">NP233_g2755</name>
</gene>
<evidence type="ECO:0000256" key="7">
    <source>
        <dbReference type="ARBA" id="ARBA00023180"/>
    </source>
</evidence>
<protein>
    <recommendedName>
        <fullName evidence="15">Laccase</fullName>
    </recommendedName>
</protein>
<accession>A0AAD5VXQ8</accession>
<dbReference type="InterPro" id="IPR008972">
    <property type="entry name" value="Cupredoxin"/>
</dbReference>
<keyword evidence="4" id="KW-0560">Oxidoreductase</keyword>
<evidence type="ECO:0000256" key="6">
    <source>
        <dbReference type="ARBA" id="ARBA00023157"/>
    </source>
</evidence>
<feature type="domain" description="Plastocyanin-like" evidence="12">
    <location>
        <begin position="29"/>
        <end position="96"/>
    </location>
</feature>
<keyword evidence="8" id="KW-0472">Membrane</keyword>
<dbReference type="GO" id="GO:0004322">
    <property type="term" value="F:ferroxidase activity"/>
    <property type="evidence" value="ECO:0007669"/>
    <property type="project" value="TreeGrafter"/>
</dbReference>
<dbReference type="Pfam" id="PF07732">
    <property type="entry name" value="Cu-oxidase_3"/>
    <property type="match status" value="2"/>
</dbReference>
<keyword evidence="8" id="KW-0812">Transmembrane</keyword>
<evidence type="ECO:0000313" key="13">
    <source>
        <dbReference type="EMBL" id="KAJ3572926.1"/>
    </source>
</evidence>
<evidence type="ECO:0000313" key="14">
    <source>
        <dbReference type="Proteomes" id="UP001213000"/>
    </source>
</evidence>
<feature type="chain" id="PRO_5042263152" description="Laccase" evidence="9">
    <location>
        <begin position="17"/>
        <end position="673"/>
    </location>
</feature>
<evidence type="ECO:0000256" key="2">
    <source>
        <dbReference type="ARBA" id="ARBA00022723"/>
    </source>
</evidence>
<dbReference type="PROSITE" id="PS00079">
    <property type="entry name" value="MULTICOPPER_OXIDASE1"/>
    <property type="match status" value="1"/>
</dbReference>
<evidence type="ECO:0000256" key="5">
    <source>
        <dbReference type="ARBA" id="ARBA00023008"/>
    </source>
</evidence>
<dbReference type="GO" id="GO:0010106">
    <property type="term" value="P:cellular response to iron ion starvation"/>
    <property type="evidence" value="ECO:0007669"/>
    <property type="project" value="TreeGrafter"/>
</dbReference>
<evidence type="ECO:0000259" key="12">
    <source>
        <dbReference type="Pfam" id="PF07732"/>
    </source>
</evidence>
<dbReference type="GO" id="GO:0005507">
    <property type="term" value="F:copper ion binding"/>
    <property type="evidence" value="ECO:0007669"/>
    <property type="project" value="InterPro"/>
</dbReference>
<dbReference type="PANTHER" id="PTHR11709:SF361">
    <property type="entry name" value="IRON TRANSPORT MULTICOPPER OXIDASE FET3"/>
    <property type="match status" value="1"/>
</dbReference>
<evidence type="ECO:0000256" key="1">
    <source>
        <dbReference type="ARBA" id="ARBA00010609"/>
    </source>
</evidence>
<name>A0AAD5VXQ8_9AGAR</name>
<dbReference type="InterPro" id="IPR044130">
    <property type="entry name" value="CuRO_2_Fet3-like"/>
</dbReference>
<evidence type="ECO:0000256" key="3">
    <source>
        <dbReference type="ARBA" id="ARBA00022729"/>
    </source>
</evidence>
<keyword evidence="8" id="KW-1133">Transmembrane helix</keyword>
<dbReference type="GO" id="GO:0033215">
    <property type="term" value="P:reductive iron assimilation"/>
    <property type="evidence" value="ECO:0007669"/>
    <property type="project" value="TreeGrafter"/>
</dbReference>
<dbReference type="InterPro" id="IPR002355">
    <property type="entry name" value="Cu_oxidase_Cu_BS"/>
</dbReference>
<keyword evidence="5" id="KW-0186">Copper</keyword>
<feature type="transmembrane region" description="Helical" evidence="8">
    <location>
        <begin position="570"/>
        <end position="592"/>
    </location>
</feature>
<dbReference type="PANTHER" id="PTHR11709">
    <property type="entry name" value="MULTI-COPPER OXIDASE"/>
    <property type="match status" value="1"/>
</dbReference>
<dbReference type="Gene3D" id="2.60.40.420">
    <property type="entry name" value="Cupredoxins - blue copper proteins"/>
    <property type="match status" value="3"/>
</dbReference>
<evidence type="ECO:0000256" key="8">
    <source>
        <dbReference type="SAM" id="Phobius"/>
    </source>
</evidence>
<dbReference type="GO" id="GO:0033573">
    <property type="term" value="C:high-affinity iron permease complex"/>
    <property type="evidence" value="ECO:0007669"/>
    <property type="project" value="TreeGrafter"/>
</dbReference>
<dbReference type="CDD" id="cd13877">
    <property type="entry name" value="CuRO_2_Fet3p_like"/>
    <property type="match status" value="1"/>
</dbReference>
<reference evidence="13" key="1">
    <citation type="submission" date="2022-07" db="EMBL/GenBank/DDBJ databases">
        <title>Genome Sequence of Leucocoprinus birnbaumii.</title>
        <authorList>
            <person name="Buettner E."/>
        </authorList>
    </citation>
    <scope>NUCLEOTIDE SEQUENCE</scope>
    <source>
        <strain evidence="13">VT141</strain>
    </source>
</reference>
<keyword evidence="6" id="KW-1015">Disulfide bond</keyword>
<dbReference type="SUPFAM" id="SSF49503">
    <property type="entry name" value="Cupredoxins"/>
    <property type="match status" value="3"/>
</dbReference>
<evidence type="ECO:0000256" key="4">
    <source>
        <dbReference type="ARBA" id="ARBA00023002"/>
    </source>
</evidence>
<evidence type="ECO:0000259" key="11">
    <source>
        <dbReference type="Pfam" id="PF07731"/>
    </source>
</evidence>
<dbReference type="InterPro" id="IPR033138">
    <property type="entry name" value="Cu_oxidase_CS"/>
</dbReference>
<keyword evidence="2" id="KW-0479">Metal-binding</keyword>
<evidence type="ECO:0000256" key="9">
    <source>
        <dbReference type="SAM" id="SignalP"/>
    </source>
</evidence>
<sequence>MILSLLWLSLVSSVMGGVQEVWWNITYVENANPDGLFDRRVVGVNGTWPPPPLDVNTTDSLVVHVHNSLEQPTTLHHHGMFFNSSSWMDGAAGVSEWFGLFLPLPALVTHRLSFIVFSGIPPNGDFDYVVPINSSGQWGTYWVHAHASGQYVDGLRAPLVLHPPTEVHSYDEEFTVVLGDWYHQQHADLLQQFLSIANPGGAEPVPDSAVVYFAQNASYLGPISSSSPSPVTAAVGFNENATLPFQPGKTYRLRIVNTSAFAAFFFWIDGHEMRIIEVDGTDVEEAPVDTIGIAVAQRYSILVTARNDTSSNWAIHANMDVDMFDTVPDALNPNVTSSITYSSSASTTNLGAVDDYNVVDDITLVPVQAIAAPPPTKTIVLEVIFDTMDDGTNHGTFNSTVYNSPEVPAILSTLSLGGNATFAQAYGPQSFVVDHMDVVDIVVLNADAGKHPFHLHGHKPMLVGKAEDYTSDDPTLNPPLVEGQMADNPGVWFFHCHIEWHLEAGLALQLIEAPLVAQQHDGVPQKLKDNCEALGRPISGNAAGFASTTDLQGLTVGPFPQKLGWHPRGIGAMFGCVFTAALGMATVVWYTLGGHITEEEMEEEVKAKIAAKEKRGRLFGLLRRQAGLDGDQLRAAEGYTEPQARRFSEKLDREQNSNIISLCGQIIANAYSR</sequence>
<feature type="signal peptide" evidence="9">
    <location>
        <begin position="1"/>
        <end position="16"/>
    </location>
</feature>
<evidence type="ECO:0008006" key="15">
    <source>
        <dbReference type="Google" id="ProtNLM"/>
    </source>
</evidence>
<comment type="caution">
    <text evidence="13">The sequence shown here is derived from an EMBL/GenBank/DDBJ whole genome shotgun (WGS) entry which is preliminary data.</text>
</comment>
<keyword evidence="3 9" id="KW-0732">Signal</keyword>
<dbReference type="Pfam" id="PF00394">
    <property type="entry name" value="Cu-oxidase"/>
    <property type="match status" value="1"/>
</dbReference>
<dbReference type="InterPro" id="IPR011707">
    <property type="entry name" value="Cu-oxidase-like_N"/>
</dbReference>
<feature type="domain" description="Plastocyanin-like" evidence="10">
    <location>
        <begin position="172"/>
        <end position="343"/>
    </location>
</feature>
<feature type="domain" description="Plastocyanin-like" evidence="11">
    <location>
        <begin position="426"/>
        <end position="514"/>
    </location>
</feature>
<keyword evidence="7" id="KW-0325">Glycoprotein</keyword>
<dbReference type="EMBL" id="JANIEX010000122">
    <property type="protein sequence ID" value="KAJ3572926.1"/>
    <property type="molecule type" value="Genomic_DNA"/>
</dbReference>
<dbReference type="InterPro" id="IPR011706">
    <property type="entry name" value="Cu-oxidase_C"/>
</dbReference>
<proteinExistence type="inferred from homology"/>
<dbReference type="InterPro" id="IPR045087">
    <property type="entry name" value="Cu-oxidase_fam"/>
</dbReference>
<dbReference type="Proteomes" id="UP001213000">
    <property type="component" value="Unassembled WGS sequence"/>
</dbReference>
<feature type="domain" description="Plastocyanin-like" evidence="12">
    <location>
        <begin position="117"/>
        <end position="164"/>
    </location>
</feature>
<dbReference type="AlphaFoldDB" id="A0AAD5VXQ8"/>